<dbReference type="InterPro" id="IPR041651">
    <property type="entry name" value="DUF5610"/>
</dbReference>
<accession>A0AAW7XEX8</accession>
<reference evidence="2" key="1">
    <citation type="submission" date="2023-07" db="EMBL/GenBank/DDBJ databases">
        <title>Genome content predicts the carbon catabolic preferences of heterotrophic bacteria.</title>
        <authorList>
            <person name="Gralka M."/>
        </authorList>
    </citation>
    <scope>NUCLEOTIDE SEQUENCE</scope>
    <source>
        <strain evidence="2">I2M16</strain>
    </source>
</reference>
<dbReference type="AlphaFoldDB" id="A0AAW7XEX8"/>
<protein>
    <submittedName>
        <fullName evidence="2">DUF5610 domain-containing protein</fullName>
    </submittedName>
</protein>
<name>A0AAW7XEX8_9GAMM</name>
<dbReference type="Proteomes" id="UP001169862">
    <property type="component" value="Unassembled WGS sequence"/>
</dbReference>
<sequence length="380" mass="41965">MSITLYSQFTSGFQNSMVSYQDSLNARTPQAASEDTVLNRLAENIPGMSAGDLKSLDSDDFSPEKVANRIGDFVAQGLEAARRSGRSEEDIQNMYNAAVSGVEKGFAEARDILDNLGALKGSIAENIDETEKQTFAFLDAINPSAQDAANSATISRLTAAERYEQSESLSLKVTTQDGDEVTINFSNQSRYEQSFGVESDGSNTSALFNISRSEASNYQFSVNGDLDNDEIDALQNLIKDVNEIAGEFFDGDIQRAFDIASEYQMDKSELSSMNLQLTQTEQYSSVAKYSQVENQNAVTQDAAKRLGNYAQSFENASAAPTLDFVKEIREFSQTLLESLVTQDARYREADSEQQNRYNSQLDAIAELTNRMQPSFVHNQE</sequence>
<evidence type="ECO:0000259" key="1">
    <source>
        <dbReference type="Pfam" id="PF18433"/>
    </source>
</evidence>
<dbReference type="Gene3D" id="1.10.132.90">
    <property type="match status" value="1"/>
</dbReference>
<proteinExistence type="predicted"/>
<organism evidence="2 3">
    <name type="scientific">Neptunomonas phycophila</name>
    <dbReference type="NCBI Taxonomy" id="1572645"/>
    <lineage>
        <taxon>Bacteria</taxon>
        <taxon>Pseudomonadati</taxon>
        <taxon>Pseudomonadota</taxon>
        <taxon>Gammaproteobacteria</taxon>
        <taxon>Oceanospirillales</taxon>
        <taxon>Oceanospirillaceae</taxon>
        <taxon>Neptunomonas</taxon>
    </lineage>
</organism>
<comment type="caution">
    <text evidence="2">The sequence shown here is derived from an EMBL/GenBank/DDBJ whole genome shotgun (WGS) entry which is preliminary data.</text>
</comment>
<dbReference type="EMBL" id="JAUOPG010000001">
    <property type="protein sequence ID" value="MDO6452296.1"/>
    <property type="molecule type" value="Genomic_DNA"/>
</dbReference>
<gene>
    <name evidence="2" type="ORF">Q4490_01850</name>
</gene>
<evidence type="ECO:0000313" key="2">
    <source>
        <dbReference type="EMBL" id="MDO6452296.1"/>
    </source>
</evidence>
<evidence type="ECO:0000313" key="3">
    <source>
        <dbReference type="Proteomes" id="UP001169862"/>
    </source>
</evidence>
<dbReference type="RefSeq" id="WP_303548290.1">
    <property type="nucleotide sequence ID" value="NZ_JAUOPG010000001.1"/>
</dbReference>
<dbReference type="Pfam" id="PF18433">
    <property type="entry name" value="DUF5610"/>
    <property type="match status" value="1"/>
</dbReference>
<feature type="domain" description="DUF5610" evidence="1">
    <location>
        <begin position="30"/>
        <end position="139"/>
    </location>
</feature>